<accession>A0A9Q1CML2</accession>
<organism evidence="3 4">
    <name type="scientific">Holothuria leucospilota</name>
    <name type="common">Black long sea cucumber</name>
    <name type="synonym">Mertensiothuria leucospilota</name>
    <dbReference type="NCBI Taxonomy" id="206669"/>
    <lineage>
        <taxon>Eukaryota</taxon>
        <taxon>Metazoa</taxon>
        <taxon>Echinodermata</taxon>
        <taxon>Eleutherozoa</taxon>
        <taxon>Echinozoa</taxon>
        <taxon>Holothuroidea</taxon>
        <taxon>Aspidochirotacea</taxon>
        <taxon>Aspidochirotida</taxon>
        <taxon>Holothuriidae</taxon>
        <taxon>Holothuria</taxon>
    </lineage>
</organism>
<dbReference type="AlphaFoldDB" id="A0A9Q1CML2"/>
<dbReference type="InterPro" id="IPR051077">
    <property type="entry name" value="Ca-dependent_lectin"/>
</dbReference>
<feature type="signal peptide" evidence="2">
    <location>
        <begin position="1"/>
        <end position="23"/>
    </location>
</feature>
<evidence type="ECO:0000256" key="1">
    <source>
        <dbReference type="SAM" id="MobiDB-lite"/>
    </source>
</evidence>
<dbReference type="Gene3D" id="1.20.5.320">
    <property type="entry name" value="6-Phosphogluconate Dehydrogenase, domain 3"/>
    <property type="match status" value="1"/>
</dbReference>
<keyword evidence="3" id="KW-0176">Collagen</keyword>
<dbReference type="GO" id="GO:0005615">
    <property type="term" value="C:extracellular space"/>
    <property type="evidence" value="ECO:0007669"/>
    <property type="project" value="TreeGrafter"/>
</dbReference>
<dbReference type="Proteomes" id="UP001152320">
    <property type="component" value="Chromosome 2"/>
</dbReference>
<feature type="region of interest" description="Disordered" evidence="1">
    <location>
        <begin position="114"/>
        <end position="148"/>
    </location>
</feature>
<evidence type="ECO:0000256" key="2">
    <source>
        <dbReference type="SAM" id="SignalP"/>
    </source>
</evidence>
<dbReference type="PANTHER" id="PTHR24024:SF18">
    <property type="entry name" value="SHORT-CHAIN COLLAGEN C4-LIKE"/>
    <property type="match status" value="1"/>
</dbReference>
<keyword evidence="4" id="KW-1185">Reference proteome</keyword>
<dbReference type="GO" id="GO:0005581">
    <property type="term" value="C:collagen trimer"/>
    <property type="evidence" value="ECO:0007669"/>
    <property type="project" value="UniProtKB-KW"/>
</dbReference>
<dbReference type="EMBL" id="JAIZAY010000002">
    <property type="protein sequence ID" value="KAJ8047304.1"/>
    <property type="molecule type" value="Genomic_DNA"/>
</dbReference>
<proteinExistence type="predicted"/>
<dbReference type="OrthoDB" id="6429616at2759"/>
<feature type="chain" id="PRO_5040215775" evidence="2">
    <location>
        <begin position="24"/>
        <end position="358"/>
    </location>
</feature>
<evidence type="ECO:0000313" key="4">
    <source>
        <dbReference type="Proteomes" id="UP001152320"/>
    </source>
</evidence>
<reference evidence="3" key="1">
    <citation type="submission" date="2021-10" db="EMBL/GenBank/DDBJ databases">
        <title>Tropical sea cucumber genome reveals ecological adaptation and Cuvierian tubules defense mechanism.</title>
        <authorList>
            <person name="Chen T."/>
        </authorList>
    </citation>
    <scope>NUCLEOTIDE SEQUENCE</scope>
    <source>
        <strain evidence="3">Nanhai2018</strain>
        <tissue evidence="3">Muscle</tissue>
    </source>
</reference>
<name>A0A9Q1CML2_HOLLE</name>
<dbReference type="PANTHER" id="PTHR24024">
    <property type="entry name" value="PULMONARY SURFACTANT-ASSOCIATED PROTEIN A"/>
    <property type="match status" value="1"/>
</dbReference>
<comment type="caution">
    <text evidence="3">The sequence shown here is derived from an EMBL/GenBank/DDBJ whole genome shotgun (WGS) entry which is preliminary data.</text>
</comment>
<evidence type="ECO:0000313" key="3">
    <source>
        <dbReference type="EMBL" id="KAJ8047304.1"/>
    </source>
</evidence>
<keyword evidence="2" id="KW-0732">Signal</keyword>
<gene>
    <name evidence="3" type="ORF">HOLleu_06277</name>
</gene>
<protein>
    <submittedName>
        <fullName evidence="3">Short-chain collagen C4</fullName>
    </submittedName>
</protein>
<sequence length="358" mass="39206">MMPSTKHTLRWIVLMIICYLSLGELPTEYNGQDDILDISREIGELKNSLRLLQQKLDARNGMADTKTTRSRRSVEEGAQVAVNGCHGPGCSSSYTPYYSGQCFLCPAGTPGPRGLAGPQGIPGRDGRDGRDATAQKSVGNVSDAPENRLTKELLDQLLQTARPTYPKYSNASGGAVYVRWGRNECSTYSELVYNGVAAGSHYTLKGSGSNILCMPEDPIYDEPIPGSSGQDRGYVYGAEYEMNTFVNWDHLHNNNVPCAVCWAPYRPSLLMIPARNVCPGSEWIKEYSGYLVSSYQNHEGRSEYICMDRDPEVVPRTSHNADGLLFYVVESKCGASGSGLPCGPYVDGYELTCAVCTR</sequence>
<feature type="compositionally biased region" description="Basic and acidic residues" evidence="1">
    <location>
        <begin position="124"/>
        <end position="133"/>
    </location>
</feature>